<accession>U3B265</accession>
<comment type="caution">
    <text evidence="1">The sequence shown here is derived from an EMBL/GenBank/DDBJ whole genome shotgun (WGS) entry which is preliminary data.</text>
</comment>
<reference evidence="1 2" key="1">
    <citation type="submission" date="2013-09" db="EMBL/GenBank/DDBJ databases">
        <title>Whole genome shotgun sequence of Vibrio ezurae NBRC 102218.</title>
        <authorList>
            <person name="Yoshida I."/>
            <person name="Hosoyama A."/>
            <person name="Numata M."/>
            <person name="Hashimoto M."/>
            <person name="Hosoyama Y."/>
            <person name="Tsuchikane K."/>
            <person name="Noguchi M."/>
            <person name="Hirakata S."/>
            <person name="Ichikawa N."/>
            <person name="Ohji S."/>
            <person name="Yamazoe A."/>
            <person name="Fujita N."/>
        </authorList>
    </citation>
    <scope>NUCLEOTIDE SEQUENCE [LARGE SCALE GENOMIC DNA]</scope>
    <source>
        <strain evidence="1 2">NBRC 102218</strain>
    </source>
</reference>
<organism evidence="1 2">
    <name type="scientific">Vibrio ezurae NBRC 102218</name>
    <dbReference type="NCBI Taxonomy" id="1219080"/>
    <lineage>
        <taxon>Bacteria</taxon>
        <taxon>Pseudomonadati</taxon>
        <taxon>Pseudomonadota</taxon>
        <taxon>Gammaproteobacteria</taxon>
        <taxon>Vibrionales</taxon>
        <taxon>Vibrionaceae</taxon>
        <taxon>Vibrio</taxon>
    </lineage>
</organism>
<dbReference type="EMBL" id="BATM01000023">
    <property type="protein sequence ID" value="GAD80055.1"/>
    <property type="molecule type" value="Genomic_DNA"/>
</dbReference>
<dbReference type="Proteomes" id="UP000016562">
    <property type="component" value="Unassembled WGS sequence"/>
</dbReference>
<proteinExistence type="predicted"/>
<protein>
    <submittedName>
        <fullName evidence="1">Uncharacterized protein</fullName>
    </submittedName>
</protein>
<gene>
    <name evidence="1" type="ORF">VEZ01S_23_00070</name>
</gene>
<name>U3B265_9VIBR</name>
<evidence type="ECO:0000313" key="1">
    <source>
        <dbReference type="EMBL" id="GAD80055.1"/>
    </source>
</evidence>
<keyword evidence="2" id="KW-1185">Reference proteome</keyword>
<dbReference type="eggNOG" id="ENOG5031N2Q">
    <property type="taxonomic scope" value="Bacteria"/>
</dbReference>
<dbReference type="AlphaFoldDB" id="U3B265"/>
<evidence type="ECO:0000313" key="2">
    <source>
        <dbReference type="Proteomes" id="UP000016562"/>
    </source>
</evidence>
<sequence>MFSPLLLLIQGCSNSAHSTKDPSNAQQVSISTNQAPLQNITAESIEADSLANQNNFSDEKQAWFNSENWDYYGNGMANNVGWNDTTNQGDLNLVARYSNDPTNCHDEFTITGPFYSNRISGIFTVNGQDVHFKYMHKLNEHSQMYRPTNPKGLEFLLGEFTKQQPVTIQSDIGTVATFPSKGFNDAKQAIHTECLAKLQRERNAL</sequence>